<dbReference type="EMBL" id="DXBG01000292">
    <property type="protein sequence ID" value="HIZ66691.1"/>
    <property type="molecule type" value="Genomic_DNA"/>
</dbReference>
<protein>
    <submittedName>
        <fullName evidence="2">ABC exporter domain-containing protein</fullName>
    </submittedName>
</protein>
<feature type="transmembrane region" description="Helical" evidence="1">
    <location>
        <begin position="116"/>
        <end position="136"/>
    </location>
</feature>
<evidence type="ECO:0000313" key="3">
    <source>
        <dbReference type="Proteomes" id="UP000824056"/>
    </source>
</evidence>
<feature type="transmembrane region" description="Helical" evidence="1">
    <location>
        <begin position="59"/>
        <end position="79"/>
    </location>
</feature>
<accession>A0A9D2FU23</accession>
<keyword evidence="1" id="KW-0812">Transmembrane</keyword>
<feature type="transmembrane region" description="Helical" evidence="1">
    <location>
        <begin position="26"/>
        <end position="47"/>
    </location>
</feature>
<keyword evidence="1" id="KW-0472">Membrane</keyword>
<comment type="caution">
    <text evidence="2">The sequence shown here is derived from an EMBL/GenBank/DDBJ whole genome shotgun (WGS) entry which is preliminary data.</text>
</comment>
<feature type="transmembrane region" description="Helical" evidence="1">
    <location>
        <begin position="175"/>
        <end position="193"/>
    </location>
</feature>
<feature type="transmembrane region" description="Helical" evidence="1">
    <location>
        <begin position="458"/>
        <end position="481"/>
    </location>
</feature>
<proteinExistence type="predicted"/>
<gene>
    <name evidence="2" type="ORF">H9809_12480</name>
</gene>
<reference evidence="2" key="1">
    <citation type="journal article" date="2021" name="PeerJ">
        <title>Extensive microbial diversity within the chicken gut microbiome revealed by metagenomics and culture.</title>
        <authorList>
            <person name="Gilroy R."/>
            <person name="Ravi A."/>
            <person name="Getino M."/>
            <person name="Pursley I."/>
            <person name="Horton D.L."/>
            <person name="Alikhan N.F."/>
            <person name="Baker D."/>
            <person name="Gharbi K."/>
            <person name="Hall N."/>
            <person name="Watson M."/>
            <person name="Adriaenssens E.M."/>
            <person name="Foster-Nyarko E."/>
            <person name="Jarju S."/>
            <person name="Secka A."/>
            <person name="Antonio M."/>
            <person name="Oren A."/>
            <person name="Chaudhuri R.R."/>
            <person name="La Ragione R."/>
            <person name="Hildebrand F."/>
            <person name="Pallen M.J."/>
        </authorList>
    </citation>
    <scope>NUCLEOTIDE SEQUENCE</scope>
    <source>
        <strain evidence="2">1068</strain>
    </source>
</reference>
<feature type="transmembrane region" description="Helical" evidence="1">
    <location>
        <begin position="425"/>
        <end position="446"/>
    </location>
</feature>
<feature type="transmembrane region" description="Helical" evidence="1">
    <location>
        <begin position="142"/>
        <end position="163"/>
    </location>
</feature>
<organism evidence="2 3">
    <name type="scientific">Candidatus Blautia pullicola</name>
    <dbReference type="NCBI Taxonomy" id="2838498"/>
    <lineage>
        <taxon>Bacteria</taxon>
        <taxon>Bacillati</taxon>
        <taxon>Bacillota</taxon>
        <taxon>Clostridia</taxon>
        <taxon>Lachnospirales</taxon>
        <taxon>Lachnospiraceae</taxon>
        <taxon>Blautia</taxon>
    </lineage>
</organism>
<name>A0A9D2FU23_9FIRM</name>
<evidence type="ECO:0000256" key="1">
    <source>
        <dbReference type="SAM" id="Phobius"/>
    </source>
</evidence>
<sequence>MNSLLYLAFLKVKGLVRNQFRTPGSAIISVLMILLYGGLVFMSFFFSSDQIPQEMLLDTNGAILAGIGMTALLSVTLLLNKRKALVYDTDAYYLFAGPYTRKQVNMYILLQSFTQGALYSLLGCFMTAMFSMGGYLTVPFFLVLFLSLTLMLIFFLTLTDYIYMWSLLEPRHKKWYVVPVLLLLVPTAAIFLYEVWKSDFVLQGGFMNFALSKEFYLVPFMGWAKLAMNSFMEGEYLYTLLSLLLLLACCLVMAGLFLRFRGEITEQAVEDAQEVTAYVKRAKANGGRARVEDGKVKNVKGEFAWGARAVLSKNLLLMRKTGNFLRKQDIGIIVFYFALSWLILPENTFYMFCYMLLIWMFTLINDSDLLRDLKNYQIYLIPDSAFKKLVYAMLPAYLKIGLIAGVSIIFAGILTRMSPGAVVQYLVMVLGYSMIFVAGTVLSVRILGSRTNIMLESFLRMVIVLASAIPSAAAGIFLFVFLRVFQIGISVMTLVSLITLVMNFLVSLLIIVACKGMMNGREL</sequence>
<feature type="transmembrane region" description="Helical" evidence="1">
    <location>
        <begin position="324"/>
        <end position="343"/>
    </location>
</feature>
<feature type="transmembrane region" description="Helical" evidence="1">
    <location>
        <begin position="389"/>
        <end position="413"/>
    </location>
</feature>
<reference evidence="2" key="2">
    <citation type="submission" date="2021-04" db="EMBL/GenBank/DDBJ databases">
        <authorList>
            <person name="Gilroy R."/>
        </authorList>
    </citation>
    <scope>NUCLEOTIDE SEQUENCE</scope>
    <source>
        <strain evidence="2">1068</strain>
    </source>
</reference>
<dbReference type="Pfam" id="PF16962">
    <property type="entry name" value="ABC_export"/>
    <property type="match status" value="1"/>
</dbReference>
<evidence type="ECO:0000313" key="2">
    <source>
        <dbReference type="EMBL" id="HIZ66691.1"/>
    </source>
</evidence>
<dbReference type="InterPro" id="IPR031584">
    <property type="entry name" value="Put_ABC_export"/>
</dbReference>
<dbReference type="Proteomes" id="UP000824056">
    <property type="component" value="Unassembled WGS sequence"/>
</dbReference>
<dbReference type="AlphaFoldDB" id="A0A9D2FU23"/>
<feature type="transmembrane region" description="Helical" evidence="1">
    <location>
        <begin position="487"/>
        <end position="514"/>
    </location>
</feature>
<feature type="transmembrane region" description="Helical" evidence="1">
    <location>
        <begin position="236"/>
        <end position="258"/>
    </location>
</feature>
<keyword evidence="1" id="KW-1133">Transmembrane helix</keyword>